<dbReference type="PANTHER" id="PTHR15682">
    <property type="entry name" value="UNHEALTHY RIBOSOME BIOGENESIS PROTEIN 2 HOMOLOG"/>
    <property type="match status" value="1"/>
</dbReference>
<evidence type="ECO:0000256" key="1">
    <source>
        <dbReference type="SAM" id="MobiDB-lite"/>
    </source>
</evidence>
<dbReference type="GO" id="GO:0005730">
    <property type="term" value="C:nucleolus"/>
    <property type="evidence" value="ECO:0007669"/>
    <property type="project" value="TreeGrafter"/>
</dbReference>
<evidence type="ECO:0000313" key="4">
    <source>
        <dbReference type="Proteomes" id="UP000585474"/>
    </source>
</evidence>
<dbReference type="OrthoDB" id="160374at2759"/>
<feature type="compositionally biased region" description="Basic and acidic residues" evidence="1">
    <location>
        <begin position="1"/>
        <end position="10"/>
    </location>
</feature>
<dbReference type="PANTHER" id="PTHR15682:SF2">
    <property type="entry name" value="UNHEALTHY RIBOSOME BIOGENESIS PROTEIN 2 HOMOLOG"/>
    <property type="match status" value="1"/>
</dbReference>
<keyword evidence="4" id="KW-1185">Reference proteome</keyword>
<feature type="region of interest" description="Disordered" evidence="1">
    <location>
        <begin position="1"/>
        <end position="60"/>
    </location>
</feature>
<name>A0A7J0F8U2_9ERIC</name>
<organism evidence="3 4">
    <name type="scientific">Actinidia rufa</name>
    <dbReference type="NCBI Taxonomy" id="165716"/>
    <lineage>
        <taxon>Eukaryota</taxon>
        <taxon>Viridiplantae</taxon>
        <taxon>Streptophyta</taxon>
        <taxon>Embryophyta</taxon>
        <taxon>Tracheophyta</taxon>
        <taxon>Spermatophyta</taxon>
        <taxon>Magnoliopsida</taxon>
        <taxon>eudicotyledons</taxon>
        <taxon>Gunneridae</taxon>
        <taxon>Pentapetalae</taxon>
        <taxon>asterids</taxon>
        <taxon>Ericales</taxon>
        <taxon>Actinidiaceae</taxon>
        <taxon>Actinidia</taxon>
    </lineage>
</organism>
<evidence type="ECO:0000259" key="2">
    <source>
        <dbReference type="Pfam" id="PF10441"/>
    </source>
</evidence>
<dbReference type="InterPro" id="IPR018849">
    <property type="entry name" value="Urb2/Npa2_C"/>
</dbReference>
<protein>
    <recommendedName>
        <fullName evidence="2">Nucleolar 27S pre-rRNA processing Urb2/Npa2 C-terminal domain-containing protein</fullName>
    </recommendedName>
</protein>
<dbReference type="InterPro" id="IPR052609">
    <property type="entry name" value="Ribosome_Biogenesis_Reg"/>
</dbReference>
<comment type="caution">
    <text evidence="3">The sequence shown here is derived from an EMBL/GenBank/DDBJ whole genome shotgun (WGS) entry which is preliminary data.</text>
</comment>
<feature type="compositionally biased region" description="Basic and acidic residues" evidence="1">
    <location>
        <begin position="21"/>
        <end position="44"/>
    </location>
</feature>
<reference evidence="3 4" key="1">
    <citation type="submission" date="2019-07" db="EMBL/GenBank/DDBJ databases">
        <title>De Novo Assembly of kiwifruit Actinidia rufa.</title>
        <authorList>
            <person name="Sugita-Konishi S."/>
            <person name="Sato K."/>
            <person name="Mori E."/>
            <person name="Abe Y."/>
            <person name="Kisaki G."/>
            <person name="Hamano K."/>
            <person name="Suezawa K."/>
            <person name="Otani M."/>
            <person name="Fukuda T."/>
            <person name="Manabe T."/>
            <person name="Gomi K."/>
            <person name="Tabuchi M."/>
            <person name="Akimitsu K."/>
            <person name="Kataoka I."/>
        </authorList>
    </citation>
    <scope>NUCLEOTIDE SEQUENCE [LARGE SCALE GENOMIC DNA]</scope>
    <source>
        <strain evidence="4">cv. Fuchu</strain>
    </source>
</reference>
<accession>A0A7J0F8U2</accession>
<gene>
    <name evidence="3" type="ORF">Acr_09g0010550</name>
</gene>
<proteinExistence type="predicted"/>
<evidence type="ECO:0000313" key="3">
    <source>
        <dbReference type="EMBL" id="GFY94609.1"/>
    </source>
</evidence>
<dbReference type="EMBL" id="BJWL01000009">
    <property type="protein sequence ID" value="GFY94609.1"/>
    <property type="molecule type" value="Genomic_DNA"/>
</dbReference>
<feature type="domain" description="Nucleolar 27S pre-rRNA processing Urb2/Npa2 C-terminal" evidence="2">
    <location>
        <begin position="1652"/>
        <end position="1891"/>
    </location>
</feature>
<sequence>MADFESEAKHKSSTKKKRKLRSAEGERDEQRPSKAPRMDRSEKEKKRKKPKEVAAEHTEPIQTIEYDPPWRNLQLMLSLQNKDIDLPKKVELAYGYVKLRVSEEGDDSTEGLEVVSISRVMVFLNNWVQSLLISSEKKIRAEGYKIQTEIVESCLDYRCWEIFKYCLEESLKLHVSLSFSRDFLRVIHFIARDALSRLNGVSSHSKEMVLNGENLDLYSIVIGCVSLVFSSHGGVSNENVDLWILTADSVFELVQKNFDSILDGGKKGVFVLQFSCVVIEPFAKFLRIHPTRKNGFRDFIDKLLEPLLRLLDALHLYVHRSDSDWIRNLLKFIEEVVSHGLFHSGHMDGFLSLQSTGKYMTFEDGKPRDLNIIIKSYHRLLFDKLEMVLAGKSVLPLRGVGELFRLFVNCVKNQKAASVRGGLRHLENDWPKISSENINVASEKSNCSSLRAETRKSLFDFFVQIMEPFLQELNVYLQAELEVGPVLFHVHNTLSCINKIILSFMHEKLYLRTEDTSEGAFFNFLKVVYDMVLSFFTKFMRLWPSPLDLDSINKMGMLNSVAKELVLAASHLVEIEYEVVGNDLERLWLMMFKFVALGLSLPDAPGRHSLTSEILHLGCQLVNLYSELRQVSALRRLVLPESWGEMISSTYTSNAPSVCETYAKSVSTVLCSQEFRLAIHDAVVSIPEGQVSGTIQQLKTEISESLEWVKISFSVTAQNELGKLNPRSSKMYFDLQAELLGRCLSDMHTLVLDYLTVTAGNSNLIRVSVKDLMTVLRHTMNSLVAVEPDSVHEFLSRVTGRSFNNSGTGCKNDLLSTHWVLLFFFRLYMSCRSLYRQALSLVPPDTSRKMSEVMGDSVTAYSGKDWVESTDWTSGGYFSWILQPSASLFTIIQSVSDIYLKETTADCAPLVYVLNIMAVQRLVDLNRLIMSFEYLLQRKEYLVKTMLMDDVGSASHCKNNKKLKKCLLCLRQEAADLTNFMMGHLPFLAKDKMSIPSSDDAIYESIDALSMCEYDKWDFGVGALNEKSLPSALCWIICQSIDVWCTHAAKKKLKIFLSLLIQNSLLGVRGSLDDLTKQNTNERGQLKNVTARQISLAVIRDTVLYEQRFVRRLMASRFCRILEKSILAIFTNAGQADLKSSPNSPEFLSVPGNSSLVFGNKLGVNGCTLVAELISGSSKRLPMNGCEEQNYFLSHSVEFTDCHTLLNFLCWMPKGYANSKSLSLYATYILNIERLVVGSILECQDAFYFQNLHDLFRLLLSCRRALKNLFYCILSLVRNKTIVLLSMRESSFDDSDPSLNSSKDIDAWKAVVLVAETLKEQTKNLLVSHKESCSNAKVRVPLRVLELLNLSAIISCSQGFMWGLASALDHGGWSLHAKDHMIKVFGKKGVRAENADCVDSILAKCDSFDLCGLKKSSLQGFLRGENPEAAYFLRQIFMASSALLRLNLQIKWTLSFSSVPILFGVSYVLLVELASKVEVPSPFSFVWLDGIAKFLEELGSYLPIANPILSRNLYVKMVELHLMAIGKCIALQGKRASLASHDTESSTKTLDGDMGLSESLLFGGPYYLDEFKASSDGGNVSSIVAAGIDCLDLVLEFVTGRKRSSVVKRHIQSLVACLFNIILHLQGPLIFYANLISNKGNADPDPGSVILMCVEVLTRVFGKHAMYQLDSCQVGQALRIPAAIFQNLFRLRVSEGSAVPHSMSLLDNQGTEIVGGVNTCVVDRQFLIDLFAACCRLLSTVLKQHHKSETEQCFALLEDSVSVLLHCLEMVDTAEVVRKNCFAWEILEAVKCASFLRRIYEEMRQQKDVFGRSCSLFLSDYIRTYSGFGPLKTGIKREIDEALRPGVYALIDACSADDLQRLHTLFGEGPCRSTLTALQHDYKLNFQYEGKV</sequence>
<feature type="compositionally biased region" description="Basic residues" evidence="1">
    <location>
        <begin position="11"/>
        <end position="20"/>
    </location>
</feature>
<dbReference type="GO" id="GO:0042254">
    <property type="term" value="P:ribosome biogenesis"/>
    <property type="evidence" value="ECO:0007669"/>
    <property type="project" value="TreeGrafter"/>
</dbReference>
<dbReference type="Pfam" id="PF10441">
    <property type="entry name" value="Urb2"/>
    <property type="match status" value="1"/>
</dbReference>
<dbReference type="Proteomes" id="UP000585474">
    <property type="component" value="Unassembled WGS sequence"/>
</dbReference>